<dbReference type="GO" id="GO:0003723">
    <property type="term" value="F:RNA binding"/>
    <property type="evidence" value="ECO:0007669"/>
    <property type="project" value="UniProtKB-UniRule"/>
</dbReference>
<dbReference type="Pfam" id="PF00076">
    <property type="entry name" value="RRM_1"/>
    <property type="match status" value="1"/>
</dbReference>
<name>A0A7R9KF01_9ACAR</name>
<keyword evidence="3 6" id="KW-0694">RNA-binding</keyword>
<dbReference type="GO" id="GO:0033290">
    <property type="term" value="C:eukaryotic 48S preinitiation complex"/>
    <property type="evidence" value="ECO:0007669"/>
    <property type="project" value="UniProtKB-UniRule"/>
</dbReference>
<evidence type="ECO:0000256" key="7">
    <source>
        <dbReference type="SAM" id="MobiDB-lite"/>
    </source>
</evidence>
<keyword evidence="4 5" id="KW-0648">Protein biosynthesis</keyword>
<evidence type="ECO:0000259" key="8">
    <source>
        <dbReference type="PROSITE" id="PS50102"/>
    </source>
</evidence>
<dbReference type="Gene3D" id="3.30.70.330">
    <property type="match status" value="1"/>
</dbReference>
<evidence type="ECO:0000256" key="6">
    <source>
        <dbReference type="PROSITE-ProRule" id="PRU00176"/>
    </source>
</evidence>
<dbReference type="InterPro" id="IPR000504">
    <property type="entry name" value="RRM_dom"/>
</dbReference>
<evidence type="ECO:0000313" key="10">
    <source>
        <dbReference type="Proteomes" id="UP000759131"/>
    </source>
</evidence>
<evidence type="ECO:0000256" key="3">
    <source>
        <dbReference type="ARBA" id="ARBA00022884"/>
    </source>
</evidence>
<keyword evidence="2 5" id="KW-0396">Initiation factor</keyword>
<dbReference type="SUPFAM" id="SSF54928">
    <property type="entry name" value="RNA-binding domain, RBD"/>
    <property type="match status" value="1"/>
</dbReference>
<dbReference type="PIRSF" id="PIRSF037949">
    <property type="entry name" value="Transl_init_eIF-3_RNA-bind"/>
    <property type="match status" value="1"/>
</dbReference>
<sequence>MPSLTNMETKVKPSWADQMDDNLDDGFDTLPPPSEVLTGDSKVITEYKLTENGKKSKVIRYYKIETRRVPQSIARRKNWKKFGNSVDDAPGPNPATTIISEDIFMQFVGNRDDDPNSGIDGEDDALKKLQSTGKGMVQCRHCGMDHWSLKCPYKDKLGSLSLNKDTPPPEPTAASGPRGSMDEKGKPAKYVPPNMREGGNKRGETMSNTRNKDEANTIRVTNLPEEIQDQDLKDLFGPFGRVTRIFLAKDKYTGQSKGFAFVSYEHRDEAAKAISAVHGYGYANLILNVEWAKPSNN</sequence>
<dbReference type="GO" id="GO:0016282">
    <property type="term" value="C:eukaryotic 43S preinitiation complex"/>
    <property type="evidence" value="ECO:0007669"/>
    <property type="project" value="UniProtKB-UniRule"/>
</dbReference>
<comment type="subunit">
    <text evidence="5">Component of the eukaryotic translation initiation factor 3 (eIF-3) complex.</text>
</comment>
<dbReference type="Proteomes" id="UP000759131">
    <property type="component" value="Unassembled WGS sequence"/>
</dbReference>
<feature type="domain" description="RRM" evidence="8">
    <location>
        <begin position="216"/>
        <end position="294"/>
    </location>
</feature>
<dbReference type="PROSITE" id="PS50102">
    <property type="entry name" value="RRM"/>
    <property type="match status" value="1"/>
</dbReference>
<gene>
    <name evidence="9" type="ORF">OSB1V03_LOCUS2194</name>
</gene>
<dbReference type="InterPro" id="IPR024675">
    <property type="entry name" value="eIF3g_N"/>
</dbReference>
<accession>A0A7R9KF01</accession>
<protein>
    <recommendedName>
        <fullName evidence="5">Eukaryotic translation initiation factor 3 subunit G</fullName>
        <shortName evidence="5">eIF3g</shortName>
    </recommendedName>
    <alternativeName>
        <fullName evidence="5">Eukaryotic translation initiation factor 3 RNA-binding subunit</fullName>
        <shortName evidence="5">eIF-3 RNA-binding subunit</shortName>
    </alternativeName>
    <alternativeName>
        <fullName evidence="5">Eukaryotic translation initiation factor 3 subunit 4</fullName>
    </alternativeName>
</protein>
<dbReference type="InterPro" id="IPR012677">
    <property type="entry name" value="Nucleotide-bd_a/b_plait_sf"/>
</dbReference>
<dbReference type="GO" id="GO:0005852">
    <property type="term" value="C:eukaryotic translation initiation factor 3 complex"/>
    <property type="evidence" value="ECO:0007669"/>
    <property type="project" value="UniProtKB-UniRule"/>
</dbReference>
<reference evidence="9" key="1">
    <citation type="submission" date="2020-11" db="EMBL/GenBank/DDBJ databases">
        <authorList>
            <person name="Tran Van P."/>
        </authorList>
    </citation>
    <scope>NUCLEOTIDE SEQUENCE</scope>
</reference>
<keyword evidence="10" id="KW-1185">Reference proteome</keyword>
<comment type="subcellular location">
    <subcellularLocation>
        <location evidence="5">Cytoplasm</location>
    </subcellularLocation>
</comment>
<feature type="compositionally biased region" description="Basic and acidic residues" evidence="7">
    <location>
        <begin position="198"/>
        <end position="210"/>
    </location>
</feature>
<dbReference type="InterPro" id="IPR035979">
    <property type="entry name" value="RBD_domain_sf"/>
</dbReference>
<feature type="region of interest" description="Disordered" evidence="7">
    <location>
        <begin position="1"/>
        <end position="35"/>
    </location>
</feature>
<dbReference type="OrthoDB" id="639027at2759"/>
<proteinExistence type="inferred from homology"/>
<dbReference type="InterPro" id="IPR017334">
    <property type="entry name" value="eIF3_g"/>
</dbReference>
<feature type="compositionally biased region" description="Acidic residues" evidence="7">
    <location>
        <begin position="18"/>
        <end position="27"/>
    </location>
</feature>
<evidence type="ECO:0000256" key="4">
    <source>
        <dbReference type="ARBA" id="ARBA00022917"/>
    </source>
</evidence>
<keyword evidence="1 5" id="KW-0963">Cytoplasm</keyword>
<dbReference type="CDD" id="cd12933">
    <property type="entry name" value="eIF3G"/>
    <property type="match status" value="1"/>
</dbReference>
<organism evidence="9">
    <name type="scientific">Medioppia subpectinata</name>
    <dbReference type="NCBI Taxonomy" id="1979941"/>
    <lineage>
        <taxon>Eukaryota</taxon>
        <taxon>Metazoa</taxon>
        <taxon>Ecdysozoa</taxon>
        <taxon>Arthropoda</taxon>
        <taxon>Chelicerata</taxon>
        <taxon>Arachnida</taxon>
        <taxon>Acari</taxon>
        <taxon>Acariformes</taxon>
        <taxon>Sarcoptiformes</taxon>
        <taxon>Oribatida</taxon>
        <taxon>Brachypylina</taxon>
        <taxon>Oppioidea</taxon>
        <taxon>Oppiidae</taxon>
        <taxon>Medioppia</taxon>
    </lineage>
</organism>
<dbReference type="EMBL" id="OC855304">
    <property type="protein sequence ID" value="CAD7621724.1"/>
    <property type="molecule type" value="Genomic_DNA"/>
</dbReference>
<comment type="function">
    <text evidence="5">RNA-binding component of the eukaryotic translation initiation factor 3 (eIF-3) complex, which is involved in protein synthesis of a specialized repertoire of mRNAs and, together with other initiation factors, stimulates binding of mRNA and methionyl-tRNAi to the 40S ribosome. The eIF-3 complex specifically targets and initiates translation of a subset of mRNAs involved in cell proliferation. This subunit can bind 18S rRNA.</text>
</comment>
<dbReference type="HAMAP" id="MF_03006">
    <property type="entry name" value="eIF3g"/>
    <property type="match status" value="1"/>
</dbReference>
<evidence type="ECO:0000256" key="2">
    <source>
        <dbReference type="ARBA" id="ARBA00022540"/>
    </source>
</evidence>
<dbReference type="PANTHER" id="PTHR10352">
    <property type="entry name" value="EUKARYOTIC TRANSLATION INITIATION FACTOR 3 SUBUNIT G"/>
    <property type="match status" value="1"/>
</dbReference>
<dbReference type="SMART" id="SM00360">
    <property type="entry name" value="RRM"/>
    <property type="match status" value="1"/>
</dbReference>
<evidence type="ECO:0000313" key="9">
    <source>
        <dbReference type="EMBL" id="CAD7621724.1"/>
    </source>
</evidence>
<dbReference type="GO" id="GO:0001732">
    <property type="term" value="P:formation of cytoplasmic translation initiation complex"/>
    <property type="evidence" value="ECO:0007669"/>
    <property type="project" value="UniProtKB-UniRule"/>
</dbReference>
<dbReference type="AlphaFoldDB" id="A0A7R9KF01"/>
<evidence type="ECO:0000256" key="1">
    <source>
        <dbReference type="ARBA" id="ARBA00022490"/>
    </source>
</evidence>
<dbReference type="GO" id="GO:0003743">
    <property type="term" value="F:translation initiation factor activity"/>
    <property type="evidence" value="ECO:0007669"/>
    <property type="project" value="UniProtKB-UniRule"/>
</dbReference>
<feature type="region of interest" description="Disordered" evidence="7">
    <location>
        <begin position="160"/>
        <end position="210"/>
    </location>
</feature>
<dbReference type="InterPro" id="IPR034240">
    <property type="entry name" value="eIF3G_RRM"/>
</dbReference>
<dbReference type="CDD" id="cd12408">
    <property type="entry name" value="RRM_eIF3G_like"/>
    <property type="match status" value="1"/>
</dbReference>
<evidence type="ECO:0000256" key="5">
    <source>
        <dbReference type="HAMAP-Rule" id="MF_03006"/>
    </source>
</evidence>
<dbReference type="Pfam" id="PF12353">
    <property type="entry name" value="eIF3g"/>
    <property type="match status" value="1"/>
</dbReference>
<comment type="similarity">
    <text evidence="5">Belongs to the eIF-3 subunit G family.</text>
</comment>
<dbReference type="EMBL" id="CAJPIZ010000729">
    <property type="protein sequence ID" value="CAG2102154.1"/>
    <property type="molecule type" value="Genomic_DNA"/>
</dbReference>